<evidence type="ECO:0000313" key="3">
    <source>
        <dbReference type="EMBL" id="MBK5928397.1"/>
    </source>
</evidence>
<feature type="region of interest" description="Disordered" evidence="1">
    <location>
        <begin position="1"/>
        <end position="28"/>
    </location>
</feature>
<dbReference type="SUPFAM" id="SSF51182">
    <property type="entry name" value="RmlC-like cupins"/>
    <property type="match status" value="1"/>
</dbReference>
<dbReference type="InterPro" id="IPR014710">
    <property type="entry name" value="RmlC-like_jellyroll"/>
</dbReference>
<dbReference type="InterPro" id="IPR008579">
    <property type="entry name" value="UGlyAH_Cupin_dom"/>
</dbReference>
<gene>
    <name evidence="3" type="ORF">CCR87_13825</name>
</gene>
<dbReference type="InterPro" id="IPR011051">
    <property type="entry name" value="RmlC_Cupin_sf"/>
</dbReference>
<comment type="caution">
    <text evidence="3">The sequence shown here is derived from an EMBL/GenBank/DDBJ whole genome shotgun (WGS) entry which is preliminary data.</text>
</comment>
<name>A0A934WJY0_9RHOB</name>
<dbReference type="PANTHER" id="PTHR40943:SF1">
    <property type="entry name" value="CYTOPLASMIC PROTEIN"/>
    <property type="match status" value="1"/>
</dbReference>
<dbReference type="Pfam" id="PF05899">
    <property type="entry name" value="Cupin_3"/>
    <property type="match status" value="1"/>
</dbReference>
<dbReference type="EMBL" id="NHSD01000302">
    <property type="protein sequence ID" value="MBK5928397.1"/>
    <property type="molecule type" value="Genomic_DNA"/>
</dbReference>
<evidence type="ECO:0000256" key="1">
    <source>
        <dbReference type="SAM" id="MobiDB-lite"/>
    </source>
</evidence>
<reference evidence="3" key="2">
    <citation type="journal article" date="2020" name="Microorganisms">
        <title>Osmotic Adaptation and Compatible Solute Biosynthesis of Phototrophic Bacteria as Revealed from Genome Analyses.</title>
        <authorList>
            <person name="Imhoff J.F."/>
            <person name="Rahn T."/>
            <person name="Kunzel S."/>
            <person name="Keller A."/>
            <person name="Neulinger S.C."/>
        </authorList>
    </citation>
    <scope>NUCLEOTIDE SEQUENCE</scope>
    <source>
        <strain evidence="3">LMG 28126</strain>
    </source>
</reference>
<accession>A0A934WJY0</accession>
<reference evidence="3" key="1">
    <citation type="submission" date="2017-05" db="EMBL/GenBank/DDBJ databases">
        <authorList>
            <person name="Imhoff J.F."/>
            <person name="Rahn T."/>
            <person name="Kuenzel S."/>
            <person name="Neulinger S.C."/>
        </authorList>
    </citation>
    <scope>NUCLEOTIDE SEQUENCE</scope>
    <source>
        <strain evidence="3">LMG 28126</strain>
    </source>
</reference>
<dbReference type="Gene3D" id="2.60.120.10">
    <property type="entry name" value="Jelly Rolls"/>
    <property type="match status" value="1"/>
</dbReference>
<dbReference type="PANTHER" id="PTHR40943">
    <property type="entry name" value="CYTOPLASMIC PROTEIN-RELATED"/>
    <property type="match status" value="1"/>
</dbReference>
<dbReference type="Proteomes" id="UP000706333">
    <property type="component" value="Unassembled WGS sequence"/>
</dbReference>
<proteinExistence type="predicted"/>
<keyword evidence="4" id="KW-1185">Reference proteome</keyword>
<feature type="domain" description="(S)-ureidoglycine aminohydrolase cupin" evidence="2">
    <location>
        <begin position="43"/>
        <end position="113"/>
    </location>
</feature>
<protein>
    <recommendedName>
        <fullName evidence="2">(S)-ureidoglycine aminohydrolase cupin domain-containing protein</fullName>
    </recommendedName>
</protein>
<dbReference type="AlphaFoldDB" id="A0A934WJY0"/>
<organism evidence="3 4">
    <name type="scientific">Rhodobaculum claviforme</name>
    <dbReference type="NCBI Taxonomy" id="1549854"/>
    <lineage>
        <taxon>Bacteria</taxon>
        <taxon>Pseudomonadati</taxon>
        <taxon>Pseudomonadota</taxon>
        <taxon>Alphaproteobacteria</taxon>
        <taxon>Rhodobacterales</taxon>
        <taxon>Paracoccaceae</taxon>
        <taxon>Rhodobaculum</taxon>
    </lineage>
</organism>
<evidence type="ECO:0000313" key="4">
    <source>
        <dbReference type="Proteomes" id="UP000706333"/>
    </source>
</evidence>
<dbReference type="RefSeq" id="WP_201158160.1">
    <property type="nucleotide sequence ID" value="NZ_NHSD01000302.1"/>
</dbReference>
<evidence type="ECO:0000259" key="2">
    <source>
        <dbReference type="Pfam" id="PF05899"/>
    </source>
</evidence>
<sequence>MTSNLIRLQDDPPGGMDPSHLALPGDFTTDDHTEREHVFHATPDGAVAVSVWQCAPLKKHFDAYPCDEFIVVVSGRVTITDDAGAAQTFGPGDTFFLQQGRACTWEITQTLSKLSMAVGSMPEG</sequence>